<dbReference type="PRINTS" id="PR00035">
    <property type="entry name" value="HTHGNTR"/>
</dbReference>
<proteinExistence type="predicted"/>
<sequence length="242" mass="28006">MEEKKKSPQYLKVKRHILEQLRIGALKPHDKLPTERELTELFAVNRNTARHALAILEREGRIYRAGRKGWFTSGQRLVFDPSKEHVNFDRQARQQGFEPAWQVIESGPAIATGELQELFDVKEGTPLFQVHETGSLDGQPVYYSEYFFLAEICPGFLPKIIDRPMTDVLREDHAIHLYQKSLLIRPINMAERTAGLLDLPAHYPGVFFRRVKTSQTGQVVEVDFEYWRADSIELRSAFDTPR</sequence>
<feature type="domain" description="HTH gntR-type" evidence="4">
    <location>
        <begin position="7"/>
        <end position="75"/>
    </location>
</feature>
<keyword evidence="1" id="KW-0805">Transcription regulation</keyword>
<accession>A0ABM8AT71</accession>
<dbReference type="SUPFAM" id="SSF64288">
    <property type="entry name" value="Chorismate lyase-like"/>
    <property type="match status" value="1"/>
</dbReference>
<keyword evidence="3" id="KW-0804">Transcription</keyword>
<name>A0ABM8AT71_9BACT</name>
<evidence type="ECO:0000256" key="1">
    <source>
        <dbReference type="ARBA" id="ARBA00023015"/>
    </source>
</evidence>
<dbReference type="SUPFAM" id="SSF46785">
    <property type="entry name" value="Winged helix' DNA-binding domain"/>
    <property type="match status" value="1"/>
</dbReference>
<keyword evidence="2" id="KW-0238">DNA-binding</keyword>
<dbReference type="InterPro" id="IPR050679">
    <property type="entry name" value="Bact_HTH_transcr_reg"/>
</dbReference>
<dbReference type="Pfam" id="PF00392">
    <property type="entry name" value="GntR"/>
    <property type="match status" value="1"/>
</dbReference>
<organism evidence="5 6">
    <name type="scientific">Pseudodesulfovibrio portus</name>
    <dbReference type="NCBI Taxonomy" id="231439"/>
    <lineage>
        <taxon>Bacteria</taxon>
        <taxon>Pseudomonadati</taxon>
        <taxon>Thermodesulfobacteriota</taxon>
        <taxon>Desulfovibrionia</taxon>
        <taxon>Desulfovibrionales</taxon>
        <taxon>Desulfovibrionaceae</taxon>
    </lineage>
</organism>
<evidence type="ECO:0000313" key="5">
    <source>
        <dbReference type="EMBL" id="BDQ34677.1"/>
    </source>
</evidence>
<dbReference type="InterPro" id="IPR011663">
    <property type="entry name" value="UTRA"/>
</dbReference>
<dbReference type="SMART" id="SM00866">
    <property type="entry name" value="UTRA"/>
    <property type="match status" value="1"/>
</dbReference>
<dbReference type="Gene3D" id="3.40.1410.10">
    <property type="entry name" value="Chorismate lyase-like"/>
    <property type="match status" value="1"/>
</dbReference>
<evidence type="ECO:0000256" key="3">
    <source>
        <dbReference type="ARBA" id="ARBA00023163"/>
    </source>
</evidence>
<dbReference type="CDD" id="cd07377">
    <property type="entry name" value="WHTH_GntR"/>
    <property type="match status" value="1"/>
</dbReference>
<dbReference type="InterPro" id="IPR028978">
    <property type="entry name" value="Chorismate_lyase_/UTRA_dom_sf"/>
</dbReference>
<dbReference type="EMBL" id="AP026708">
    <property type="protein sequence ID" value="BDQ34677.1"/>
    <property type="molecule type" value="Genomic_DNA"/>
</dbReference>
<evidence type="ECO:0000313" key="6">
    <source>
        <dbReference type="Proteomes" id="UP001061361"/>
    </source>
</evidence>
<dbReference type="InterPro" id="IPR036388">
    <property type="entry name" value="WH-like_DNA-bd_sf"/>
</dbReference>
<dbReference type="PANTHER" id="PTHR44846">
    <property type="entry name" value="MANNOSYL-D-GLYCERATE TRANSPORT/METABOLISM SYSTEM REPRESSOR MNGR-RELATED"/>
    <property type="match status" value="1"/>
</dbReference>
<dbReference type="Proteomes" id="UP001061361">
    <property type="component" value="Chromosome"/>
</dbReference>
<dbReference type="InterPro" id="IPR036390">
    <property type="entry name" value="WH_DNA-bd_sf"/>
</dbReference>
<gene>
    <name evidence="5" type="ORF">JCM14722_22190</name>
</gene>
<dbReference type="InterPro" id="IPR000524">
    <property type="entry name" value="Tscrpt_reg_HTH_GntR"/>
</dbReference>
<dbReference type="SMART" id="SM00345">
    <property type="entry name" value="HTH_GNTR"/>
    <property type="match status" value="1"/>
</dbReference>
<reference evidence="5" key="1">
    <citation type="submission" date="2022-08" db="EMBL/GenBank/DDBJ databases">
        <title>Genome Sequence of the sulphate-reducing bacterium, Pseudodesulfovibrio portus JCM14722.</title>
        <authorList>
            <person name="Kondo R."/>
            <person name="Kataoka T."/>
        </authorList>
    </citation>
    <scope>NUCLEOTIDE SEQUENCE</scope>
    <source>
        <strain evidence="5">JCM 14722</strain>
    </source>
</reference>
<evidence type="ECO:0000256" key="2">
    <source>
        <dbReference type="ARBA" id="ARBA00023125"/>
    </source>
</evidence>
<protein>
    <submittedName>
        <fullName evidence="5">Phosphonate utilization transcriptional regulator PhnR</fullName>
    </submittedName>
</protein>
<dbReference type="Gene3D" id="1.10.10.10">
    <property type="entry name" value="Winged helix-like DNA-binding domain superfamily/Winged helix DNA-binding domain"/>
    <property type="match status" value="1"/>
</dbReference>
<dbReference type="Pfam" id="PF07702">
    <property type="entry name" value="UTRA"/>
    <property type="match status" value="1"/>
</dbReference>
<dbReference type="PANTHER" id="PTHR44846:SF7">
    <property type="entry name" value="TRANSCRIPTIONAL REGULATOR OF 2-AMINOETHYLPHOSPHONATE DEGRADATION OPERONS-RELATED"/>
    <property type="match status" value="1"/>
</dbReference>
<dbReference type="PROSITE" id="PS50949">
    <property type="entry name" value="HTH_GNTR"/>
    <property type="match status" value="1"/>
</dbReference>
<dbReference type="RefSeq" id="WP_264981573.1">
    <property type="nucleotide sequence ID" value="NZ_AP026708.1"/>
</dbReference>
<keyword evidence="6" id="KW-1185">Reference proteome</keyword>
<evidence type="ECO:0000259" key="4">
    <source>
        <dbReference type="PROSITE" id="PS50949"/>
    </source>
</evidence>